<keyword evidence="7" id="KW-1185">Reference proteome</keyword>
<evidence type="ECO:0000256" key="1">
    <source>
        <dbReference type="ARBA" id="ARBA00001936"/>
    </source>
</evidence>
<comment type="caution">
    <text evidence="6">The sequence shown here is derived from an EMBL/GenBank/DDBJ whole genome shotgun (WGS) entry which is preliminary data.</text>
</comment>
<dbReference type="InterPro" id="IPR004843">
    <property type="entry name" value="Calcineurin-like_PHP"/>
</dbReference>
<sequence length="741" mass="82998">MDREEKIKNACKKIVECINAMSFVNLDDQRVHSLVLMREIARGVVENRDRKVTKGDVTTALHSSIEKMASACRDIVCKLSKMSYKGLDDQRIHSLLRVKELACKHAKVASVGSDSWTRETLASEEMQPCSIDVLVGGAEILVIEQSQGDEVEVRNEDGHNVVQKRPVTRAKRVSDKDEQESDGQRMIVEDEPAVVEALLRNEDGQTQVQEVLSLPLLPQSLIWPPDDCITLEWIQDVTSTLKQFSQSNPPSEFHYIVPVAVVDKLIDNASSILSKEPNCVEIDCHGEDSRVVVVGDLHGQFHDLLYLLDNAGLPSENQFYVFNGNYVDEGAWGLEVFLLLLAWKVLMPHRVYLLRGNHESKECTLTYGFEKEVRTKFGDQGEYVYNKCLDCFMELPLASIISGSVYTSHGGLFRSTRLAYSRRSRRKRTQRLELGSLEELSEVKRSHVDAPYEGSNMLLADVLWSDPSHRRGLSKNKARGRGLWWGPDCTEAFLKMSKLKLIIRSHQGPDMRAAQGHLGNMLSGYSMDHDVDSGKLYTLFSAPDYPQVEKLYSISANSLHIMQFGRKTYTNEGAYAILKSPNFGSPSFHSFKAVDRPKADPFVTVDDEYKKAPLTHEDEIASSDYEDERDLGEQDLTLKHAQTSTAAICSSQLSSPVEMTSGIDFKCLGISNPPSWSVLLPDDAGGTKLVQVPEVPDVEGLPLPPSLEDPHKSAYEYFFKLVAGLKHMLQTRVASEQAELD</sequence>
<evidence type="ECO:0000259" key="5">
    <source>
        <dbReference type="PROSITE" id="PS00125"/>
    </source>
</evidence>
<proteinExistence type="inferred from homology"/>
<name>A0A6A1W6L2_9ROSI</name>
<dbReference type="EC" id="3.1.3.16" evidence="4"/>
<feature type="domain" description="Serine/threonine specific protein phosphatases" evidence="5">
    <location>
        <begin position="354"/>
        <end position="359"/>
    </location>
</feature>
<evidence type="ECO:0000313" key="6">
    <source>
        <dbReference type="EMBL" id="KAB1218410.1"/>
    </source>
</evidence>
<dbReference type="OrthoDB" id="445564at2759"/>
<evidence type="ECO:0000313" key="7">
    <source>
        <dbReference type="Proteomes" id="UP000516437"/>
    </source>
</evidence>
<dbReference type="GO" id="GO:0004722">
    <property type="term" value="F:protein serine/threonine phosphatase activity"/>
    <property type="evidence" value="ECO:0007669"/>
    <property type="project" value="UniProtKB-EC"/>
</dbReference>
<dbReference type="SUPFAM" id="SSF56300">
    <property type="entry name" value="Metallo-dependent phosphatases"/>
    <property type="match status" value="1"/>
</dbReference>
<evidence type="ECO:0000256" key="2">
    <source>
        <dbReference type="ARBA" id="ARBA00022723"/>
    </source>
</evidence>
<accession>A0A6A1W6L2</accession>
<dbReference type="AlphaFoldDB" id="A0A6A1W6L2"/>
<organism evidence="6 7">
    <name type="scientific">Morella rubra</name>
    <name type="common">Chinese bayberry</name>
    <dbReference type="NCBI Taxonomy" id="262757"/>
    <lineage>
        <taxon>Eukaryota</taxon>
        <taxon>Viridiplantae</taxon>
        <taxon>Streptophyta</taxon>
        <taxon>Embryophyta</taxon>
        <taxon>Tracheophyta</taxon>
        <taxon>Spermatophyta</taxon>
        <taxon>Magnoliopsida</taxon>
        <taxon>eudicotyledons</taxon>
        <taxon>Gunneridae</taxon>
        <taxon>Pentapetalae</taxon>
        <taxon>rosids</taxon>
        <taxon>fabids</taxon>
        <taxon>Fagales</taxon>
        <taxon>Myricaceae</taxon>
        <taxon>Morella</taxon>
    </lineage>
</organism>
<gene>
    <name evidence="6" type="ORF">CJ030_MR3G026290</name>
</gene>
<dbReference type="PRINTS" id="PR00114">
    <property type="entry name" value="STPHPHTASE"/>
</dbReference>
<dbReference type="InterPro" id="IPR029052">
    <property type="entry name" value="Metallo-depent_PP-like"/>
</dbReference>
<dbReference type="SMART" id="SM00156">
    <property type="entry name" value="PP2Ac"/>
    <property type="match status" value="1"/>
</dbReference>
<reference evidence="6 7" key="1">
    <citation type="journal article" date="2019" name="Plant Biotechnol. J.">
        <title>The red bayberry genome and genetic basis of sex determination.</title>
        <authorList>
            <person name="Jia H.M."/>
            <person name="Jia H.J."/>
            <person name="Cai Q.L."/>
            <person name="Wang Y."/>
            <person name="Zhao H.B."/>
            <person name="Yang W.F."/>
            <person name="Wang G.Y."/>
            <person name="Li Y.H."/>
            <person name="Zhan D.L."/>
            <person name="Shen Y.T."/>
            <person name="Niu Q.F."/>
            <person name="Chang L."/>
            <person name="Qiu J."/>
            <person name="Zhao L."/>
            <person name="Xie H.B."/>
            <person name="Fu W.Y."/>
            <person name="Jin J."/>
            <person name="Li X.W."/>
            <person name="Jiao Y."/>
            <person name="Zhou C.C."/>
            <person name="Tu T."/>
            <person name="Chai C.Y."/>
            <person name="Gao J.L."/>
            <person name="Fan L.J."/>
            <person name="van de Weg E."/>
            <person name="Wang J.Y."/>
            <person name="Gao Z.S."/>
        </authorList>
    </citation>
    <scope>NUCLEOTIDE SEQUENCE [LARGE SCALE GENOMIC DNA]</scope>
    <source>
        <tissue evidence="6">Leaves</tissue>
    </source>
</reference>
<keyword evidence="2" id="KW-0479">Metal-binding</keyword>
<dbReference type="EMBL" id="RXIC02000021">
    <property type="protein sequence ID" value="KAB1218410.1"/>
    <property type="molecule type" value="Genomic_DNA"/>
</dbReference>
<comment type="similarity">
    <text evidence="4">Belongs to the PPP phosphatase family.</text>
</comment>
<dbReference type="Pfam" id="PF00149">
    <property type="entry name" value="Metallophos"/>
    <property type="match status" value="1"/>
</dbReference>
<keyword evidence="4" id="KW-0378">Hydrolase</keyword>
<comment type="cofactor">
    <cofactor evidence="1">
        <name>Mn(2+)</name>
        <dbReference type="ChEBI" id="CHEBI:29035"/>
    </cofactor>
</comment>
<dbReference type="Gene3D" id="3.60.21.10">
    <property type="match status" value="1"/>
</dbReference>
<comment type="catalytic activity">
    <reaction evidence="4">
        <text>O-phospho-L-threonyl-[protein] + H2O = L-threonyl-[protein] + phosphate</text>
        <dbReference type="Rhea" id="RHEA:47004"/>
        <dbReference type="Rhea" id="RHEA-COMP:11060"/>
        <dbReference type="Rhea" id="RHEA-COMP:11605"/>
        <dbReference type="ChEBI" id="CHEBI:15377"/>
        <dbReference type="ChEBI" id="CHEBI:30013"/>
        <dbReference type="ChEBI" id="CHEBI:43474"/>
        <dbReference type="ChEBI" id="CHEBI:61977"/>
        <dbReference type="EC" id="3.1.3.16"/>
    </reaction>
</comment>
<dbReference type="PANTHER" id="PTHR45668:SF6">
    <property type="entry name" value="SERINE_THREONINE-PROTEIN PHOSPHATASE"/>
    <property type="match status" value="1"/>
</dbReference>
<keyword evidence="3" id="KW-0464">Manganese</keyword>
<dbReference type="InterPro" id="IPR051134">
    <property type="entry name" value="PPP_phosphatase"/>
</dbReference>
<evidence type="ECO:0000256" key="4">
    <source>
        <dbReference type="RuleBase" id="RU004273"/>
    </source>
</evidence>
<dbReference type="PROSITE" id="PS00125">
    <property type="entry name" value="SER_THR_PHOSPHATASE"/>
    <property type="match status" value="1"/>
</dbReference>
<dbReference type="PANTHER" id="PTHR45668">
    <property type="entry name" value="SERINE/THREONINE-PROTEIN PHOSPHATASE 5-RELATED"/>
    <property type="match status" value="1"/>
</dbReference>
<dbReference type="Proteomes" id="UP000516437">
    <property type="component" value="Chromosome 3"/>
</dbReference>
<dbReference type="InterPro" id="IPR006186">
    <property type="entry name" value="Ser/Thr-sp_prot-phosphatase"/>
</dbReference>
<dbReference type="GO" id="GO:0046872">
    <property type="term" value="F:metal ion binding"/>
    <property type="evidence" value="ECO:0007669"/>
    <property type="project" value="UniProtKB-KW"/>
</dbReference>
<evidence type="ECO:0000256" key="3">
    <source>
        <dbReference type="ARBA" id="ARBA00023211"/>
    </source>
</evidence>
<protein>
    <recommendedName>
        <fullName evidence="4">Serine/threonine-protein phosphatase</fullName>
        <ecNumber evidence="4">3.1.3.16</ecNumber>
    </recommendedName>
</protein>